<dbReference type="OrthoDB" id="4427120at2"/>
<evidence type="ECO:0000256" key="2">
    <source>
        <dbReference type="SAM" id="SignalP"/>
    </source>
</evidence>
<sequence length="185" mass="19177">MTRSRSARGGRRFRLGFATAGVAAALALTGCGYDPSTVGNQDAPQGSAPSVADEGVAEQRAAHLVADAEELLRAAEHVQSDGAVSGETKGAAGELRGILETQVGRLDADGGSSMISRQEIDAVLGASGARAEEAFGDLVRTHVPRLRTTWEGLIEAGDPDIADVARDSTERFKALEPRLVSLPGQ</sequence>
<feature type="compositionally biased region" description="Polar residues" evidence="1">
    <location>
        <begin position="37"/>
        <end position="48"/>
    </location>
</feature>
<dbReference type="Proteomes" id="UP000589552">
    <property type="component" value="Unassembled WGS sequence"/>
</dbReference>
<comment type="caution">
    <text evidence="3">The sequence shown here is derived from an EMBL/GenBank/DDBJ whole genome shotgun (WGS) entry which is preliminary data.</text>
</comment>
<gene>
    <name evidence="3" type="ORF">HF852_11610</name>
</gene>
<evidence type="ECO:0000313" key="4">
    <source>
        <dbReference type="Proteomes" id="UP000589552"/>
    </source>
</evidence>
<organism evidence="3 4">
    <name type="scientific">Corynebacterium xerosis</name>
    <dbReference type="NCBI Taxonomy" id="1725"/>
    <lineage>
        <taxon>Bacteria</taxon>
        <taxon>Bacillati</taxon>
        <taxon>Actinomycetota</taxon>
        <taxon>Actinomycetes</taxon>
        <taxon>Mycobacteriales</taxon>
        <taxon>Corynebacteriaceae</taxon>
        <taxon>Corynebacterium</taxon>
    </lineage>
</organism>
<evidence type="ECO:0000256" key="1">
    <source>
        <dbReference type="SAM" id="MobiDB-lite"/>
    </source>
</evidence>
<feature type="region of interest" description="Disordered" evidence="1">
    <location>
        <begin position="34"/>
        <end position="55"/>
    </location>
</feature>
<proteinExistence type="predicted"/>
<evidence type="ECO:0000313" key="3">
    <source>
        <dbReference type="EMBL" id="NMF10233.1"/>
    </source>
</evidence>
<keyword evidence="2" id="KW-0732">Signal</keyword>
<dbReference type="EMBL" id="JABAGA010000008">
    <property type="protein sequence ID" value="NMF10233.1"/>
    <property type="molecule type" value="Genomic_DNA"/>
</dbReference>
<feature type="chain" id="PRO_5038967070" description="DUF4142 domain-containing protein" evidence="2">
    <location>
        <begin position="21"/>
        <end position="185"/>
    </location>
</feature>
<protein>
    <recommendedName>
        <fullName evidence="5">DUF4142 domain-containing protein</fullName>
    </recommendedName>
</protein>
<name>A0A0M2XM26_9CORY</name>
<dbReference type="GeneID" id="95320145"/>
<feature type="signal peptide" evidence="2">
    <location>
        <begin position="1"/>
        <end position="20"/>
    </location>
</feature>
<dbReference type="AlphaFoldDB" id="A0A0M2XM26"/>
<dbReference type="RefSeq" id="WP_046649721.1">
    <property type="nucleotide sequence ID" value="NZ_JABAGA010000008.1"/>
</dbReference>
<evidence type="ECO:0008006" key="5">
    <source>
        <dbReference type="Google" id="ProtNLM"/>
    </source>
</evidence>
<dbReference type="PROSITE" id="PS51257">
    <property type="entry name" value="PROKAR_LIPOPROTEIN"/>
    <property type="match status" value="1"/>
</dbReference>
<accession>A0A0M2XM26</accession>
<reference evidence="3 4" key="1">
    <citation type="submission" date="2020-04" db="EMBL/GenBank/DDBJ databases">
        <authorList>
            <person name="Hitch T.C.A."/>
            <person name="Wylensek D."/>
            <person name="Clavel T."/>
        </authorList>
    </citation>
    <scope>NUCLEOTIDE SEQUENCE [LARGE SCALE GENOMIC DNA]</scope>
    <source>
        <strain evidence="3 4">BL-383-APC-2I</strain>
    </source>
</reference>